<gene>
    <name evidence="1" type="ORF">HNP98_002829</name>
</gene>
<dbReference type="RefSeq" id="WP_173810702.1">
    <property type="nucleotide sequence ID" value="NZ_JABSNP010000013.1"/>
</dbReference>
<keyword evidence="2" id="KW-1185">Reference proteome</keyword>
<accession>A0ABX2FSK3</accession>
<proteinExistence type="predicted"/>
<dbReference type="EMBL" id="JABSNP010000013">
    <property type="protein sequence ID" value="NRT19991.1"/>
    <property type="molecule type" value="Genomic_DNA"/>
</dbReference>
<reference evidence="1 2" key="1">
    <citation type="submission" date="2020-05" db="EMBL/GenBank/DDBJ databases">
        <title>Genomic Encyclopedia of Type Strains, Phase IV (KMG-V): Genome sequencing to study the core and pangenomes of soil and plant-associated prokaryotes.</title>
        <authorList>
            <person name="Whitman W."/>
        </authorList>
    </citation>
    <scope>NUCLEOTIDE SEQUENCE [LARGE SCALE GENOMIC DNA]</scope>
    <source>
        <strain evidence="1 2">9A</strain>
    </source>
</reference>
<comment type="caution">
    <text evidence="1">The sequence shown here is derived from an EMBL/GenBank/DDBJ whole genome shotgun (WGS) entry which is preliminary data.</text>
</comment>
<evidence type="ECO:0000313" key="2">
    <source>
        <dbReference type="Proteomes" id="UP000779507"/>
    </source>
</evidence>
<protein>
    <submittedName>
        <fullName evidence="1">Uncharacterized protein</fullName>
    </submittedName>
</protein>
<evidence type="ECO:0000313" key="1">
    <source>
        <dbReference type="EMBL" id="NRT19991.1"/>
    </source>
</evidence>
<sequence length="202" mass="23666">MNRRKRIRGTRRHCRALRAHAERPTALRPVDILWLTRFQRTSFNVTSEPWDEMQPLPPLFQPLWAARLVKTFQQWSAELADRYPSFYLALELHSPDKLNTFRQSRLVVRVGEQQAQDDSRYRRACTQPLPALYQTVPGIDALQWLAYEQLFYYTPEEFVEYNARVPNKPFWEGTTAHGNPCIVVLAGWFWVGQAPGTEIHPA</sequence>
<name>A0ABX2FSK3_9BACT</name>
<organism evidence="1 2">
    <name type="scientific">Hymenobacter caeli</name>
    <dbReference type="NCBI Taxonomy" id="2735894"/>
    <lineage>
        <taxon>Bacteria</taxon>
        <taxon>Pseudomonadati</taxon>
        <taxon>Bacteroidota</taxon>
        <taxon>Cytophagia</taxon>
        <taxon>Cytophagales</taxon>
        <taxon>Hymenobacteraceae</taxon>
        <taxon>Hymenobacter</taxon>
    </lineage>
</organism>
<dbReference type="Proteomes" id="UP000779507">
    <property type="component" value="Unassembled WGS sequence"/>
</dbReference>